<evidence type="ECO:0000256" key="3">
    <source>
        <dbReference type="RuleBase" id="RU003707"/>
    </source>
</evidence>
<keyword evidence="2" id="KW-0456">Lyase</keyword>
<dbReference type="FunFam" id="1.10.12.10:FF:000001">
    <property type="entry name" value="Probable enoyl-CoA hydratase, mitochondrial"/>
    <property type="match status" value="1"/>
</dbReference>
<name>A0AA41W779_9GAMM</name>
<dbReference type="PANTHER" id="PTHR11941">
    <property type="entry name" value="ENOYL-COA HYDRATASE-RELATED"/>
    <property type="match status" value="1"/>
</dbReference>
<dbReference type="Proteomes" id="UP001165393">
    <property type="component" value="Unassembled WGS sequence"/>
</dbReference>
<evidence type="ECO:0000256" key="2">
    <source>
        <dbReference type="ARBA" id="ARBA00023239"/>
    </source>
</evidence>
<dbReference type="PANTHER" id="PTHR11941:SF54">
    <property type="entry name" value="ENOYL-COA HYDRATASE, MITOCHONDRIAL"/>
    <property type="match status" value="1"/>
</dbReference>
<dbReference type="RefSeq" id="WP_251261149.1">
    <property type="nucleotide sequence ID" value="NZ_JAMQGP010000003.1"/>
</dbReference>
<dbReference type="Pfam" id="PF00378">
    <property type="entry name" value="ECH_1"/>
    <property type="match status" value="1"/>
</dbReference>
<keyword evidence="5" id="KW-1185">Reference proteome</keyword>
<evidence type="ECO:0000313" key="5">
    <source>
        <dbReference type="Proteomes" id="UP001165393"/>
    </source>
</evidence>
<reference evidence="4 5" key="1">
    <citation type="journal article" date="2013" name="Antonie Van Leeuwenhoek">
        <title>Echinimonas agarilytica gen. nov., sp. nov., a new gammaproteobacterium isolated from the sea urchin Strongylocentrotus intermedius.</title>
        <authorList>
            <person name="Nedashkovskaya O.I."/>
            <person name="Stenkova A.M."/>
            <person name="Zhukova N.V."/>
            <person name="Van Trappen S."/>
            <person name="Lee J.S."/>
            <person name="Kim S.B."/>
        </authorList>
    </citation>
    <scope>NUCLEOTIDE SEQUENCE [LARGE SCALE GENOMIC DNA]</scope>
    <source>
        <strain evidence="4 5">KMM 6351</strain>
    </source>
</reference>
<organism evidence="4 5">
    <name type="scientific">Echinimonas agarilytica</name>
    <dbReference type="NCBI Taxonomy" id="1215918"/>
    <lineage>
        <taxon>Bacteria</taxon>
        <taxon>Pseudomonadati</taxon>
        <taxon>Pseudomonadota</taxon>
        <taxon>Gammaproteobacteria</taxon>
        <taxon>Alteromonadales</taxon>
        <taxon>Echinimonadaceae</taxon>
        <taxon>Echinimonas</taxon>
    </lineage>
</organism>
<dbReference type="InterPro" id="IPR001753">
    <property type="entry name" value="Enoyl-CoA_hydra/iso"/>
</dbReference>
<dbReference type="Gene3D" id="1.10.12.10">
    <property type="entry name" value="Lyase 2-enoyl-coa Hydratase, Chain A, domain 2"/>
    <property type="match status" value="1"/>
</dbReference>
<dbReference type="SUPFAM" id="SSF52096">
    <property type="entry name" value="ClpP/crotonase"/>
    <property type="match status" value="1"/>
</dbReference>
<dbReference type="InterPro" id="IPR018376">
    <property type="entry name" value="Enoyl-CoA_hyd/isom_CS"/>
</dbReference>
<dbReference type="InterPro" id="IPR029045">
    <property type="entry name" value="ClpP/crotonase-like_dom_sf"/>
</dbReference>
<accession>A0AA41W779</accession>
<gene>
    <name evidence="4" type="ORF">NAF29_08540</name>
</gene>
<evidence type="ECO:0000256" key="1">
    <source>
        <dbReference type="ARBA" id="ARBA00005254"/>
    </source>
</evidence>
<protein>
    <submittedName>
        <fullName evidence="4">Enoyl-CoA hydratase/isomerase family protein</fullName>
    </submittedName>
</protein>
<evidence type="ECO:0000313" key="4">
    <source>
        <dbReference type="EMBL" id="MCM2679709.1"/>
    </source>
</evidence>
<proteinExistence type="inferred from homology"/>
<dbReference type="PROSITE" id="PS00166">
    <property type="entry name" value="ENOYL_COA_HYDRATASE"/>
    <property type="match status" value="1"/>
</dbReference>
<dbReference type="EMBL" id="JAMQGP010000003">
    <property type="protein sequence ID" value="MCM2679709.1"/>
    <property type="molecule type" value="Genomic_DNA"/>
</dbReference>
<sequence length="258" mass="27878">MNHIVLSKRENVGYITLNRAPANAYNLDLMTELHQAVVDMNADSSVGALVVNSQSEKFFCAGADIKEFQTNDTATNQKLVDMARRTTAALEQSDKVVIAQVSGHALGGGLELIMACDLRFAAKGNYLLGLPEIKLGLIPGNGGSQRLVRLVGLAKALEFLATGDSFSVNTATEMGLINQLVEKDQLDQFTFEYAKKIADGPLLAVTATKKALRQGVELTLEEGLALEQKLVNELYDTKDAAEGFNAFIDKRPAVFQGQ</sequence>
<comment type="similarity">
    <text evidence="1 3">Belongs to the enoyl-CoA hydratase/isomerase family.</text>
</comment>
<dbReference type="CDD" id="cd06558">
    <property type="entry name" value="crotonase-like"/>
    <property type="match status" value="1"/>
</dbReference>
<dbReference type="InterPro" id="IPR014748">
    <property type="entry name" value="Enoyl-CoA_hydra_C"/>
</dbReference>
<dbReference type="Gene3D" id="3.90.226.10">
    <property type="entry name" value="2-enoyl-CoA Hydratase, Chain A, domain 1"/>
    <property type="match status" value="1"/>
</dbReference>
<comment type="caution">
    <text evidence="4">The sequence shown here is derived from an EMBL/GenBank/DDBJ whole genome shotgun (WGS) entry which is preliminary data.</text>
</comment>
<dbReference type="AlphaFoldDB" id="A0AA41W779"/>
<dbReference type="GO" id="GO:0006635">
    <property type="term" value="P:fatty acid beta-oxidation"/>
    <property type="evidence" value="ECO:0007669"/>
    <property type="project" value="TreeGrafter"/>
</dbReference>
<dbReference type="FunFam" id="3.90.226.10:FF:000009">
    <property type="entry name" value="Carnitinyl-CoA dehydratase"/>
    <property type="match status" value="1"/>
</dbReference>
<dbReference type="GO" id="GO:0016836">
    <property type="term" value="F:hydro-lyase activity"/>
    <property type="evidence" value="ECO:0007669"/>
    <property type="project" value="UniProtKB-ARBA"/>
</dbReference>